<comment type="caution">
    <text evidence="16">The sequence shown here is derived from an EMBL/GenBank/DDBJ whole genome shotgun (WGS) entry which is preliminary data.</text>
</comment>
<comment type="catalytic activity">
    <reaction evidence="10">
        <text>[protein]-C-terminal L-amino acid-glycyl-phosphatidylethanolamide + H2O = [protein]-C-terminal L-amino acid-glycine + a 1,2-diacyl-sn-glycero-3-phosphoethanolamine</text>
        <dbReference type="Rhea" id="RHEA:67548"/>
        <dbReference type="Rhea" id="RHEA-COMP:17323"/>
        <dbReference type="Rhea" id="RHEA-COMP:17324"/>
        <dbReference type="ChEBI" id="CHEBI:15377"/>
        <dbReference type="ChEBI" id="CHEBI:64612"/>
        <dbReference type="ChEBI" id="CHEBI:172940"/>
        <dbReference type="ChEBI" id="CHEBI:172941"/>
    </reaction>
    <physiologicalReaction direction="left-to-right" evidence="10">
        <dbReference type="Rhea" id="RHEA:67549"/>
    </physiologicalReaction>
</comment>
<evidence type="ECO:0000256" key="3">
    <source>
        <dbReference type="ARBA" id="ARBA00022448"/>
    </source>
</evidence>
<comment type="function">
    <text evidence="12">Cysteine protease that plays a key role in autophagy by mediating both proteolytic activation and delipidation of ATG8 family proteins. The protease activity is required for proteolytic activation of ATG8 family proteins: cleaves the C-terminal amino acid of ATG8 proteins to reveal a C-terminal glycine. Exposure of the glycine at the C-terminus is essential for ATG8 proteins conjugation to phosphatidylethanolamine (PE) and insertion to membranes, which is necessary for autophagy. In addition to the protease activity, also mediates delipidation of PE-conjugated ATG8 proteins.</text>
</comment>
<evidence type="ECO:0000313" key="17">
    <source>
        <dbReference type="Proteomes" id="UP001255856"/>
    </source>
</evidence>
<keyword evidence="6 13" id="KW-0378">Hydrolase</keyword>
<dbReference type="GO" id="GO:0015031">
    <property type="term" value="P:protein transport"/>
    <property type="evidence" value="ECO:0007669"/>
    <property type="project" value="UniProtKB-KW"/>
</dbReference>
<dbReference type="InterPro" id="IPR005078">
    <property type="entry name" value="Peptidase_C54"/>
</dbReference>
<dbReference type="GO" id="GO:0005737">
    <property type="term" value="C:cytoplasm"/>
    <property type="evidence" value="ECO:0007669"/>
    <property type="project" value="UniProtKB-SubCell"/>
</dbReference>
<evidence type="ECO:0000256" key="9">
    <source>
        <dbReference type="ARBA" id="ARBA00023006"/>
    </source>
</evidence>
<dbReference type="GO" id="GO:0016485">
    <property type="term" value="P:protein processing"/>
    <property type="evidence" value="ECO:0007669"/>
    <property type="project" value="TreeGrafter"/>
</dbReference>
<dbReference type="Pfam" id="PF03416">
    <property type="entry name" value="Peptidase_C54"/>
    <property type="match status" value="1"/>
</dbReference>
<comment type="similarity">
    <text evidence="2 13">Belongs to the peptidase C54 family.</text>
</comment>
<keyword evidence="4 13" id="KW-0963">Cytoplasm</keyword>
<dbReference type="GO" id="GO:0000045">
    <property type="term" value="P:autophagosome assembly"/>
    <property type="evidence" value="ECO:0007669"/>
    <property type="project" value="TreeGrafter"/>
</dbReference>
<keyword evidence="8 13" id="KW-0653">Protein transport</keyword>
<evidence type="ECO:0000256" key="6">
    <source>
        <dbReference type="ARBA" id="ARBA00022801"/>
    </source>
</evidence>
<dbReference type="PANTHER" id="PTHR22624:SF49">
    <property type="entry name" value="CYSTEINE PROTEASE"/>
    <property type="match status" value="1"/>
</dbReference>
<keyword evidence="17" id="KW-1185">Reference proteome</keyword>
<keyword evidence="3" id="KW-0813">Transport</keyword>
<accession>A0AAD9IN39</accession>
<evidence type="ECO:0000256" key="7">
    <source>
        <dbReference type="ARBA" id="ARBA00022807"/>
    </source>
</evidence>
<dbReference type="GO" id="GO:0034727">
    <property type="term" value="P:piecemeal microautophagy of the nucleus"/>
    <property type="evidence" value="ECO:0007669"/>
    <property type="project" value="TreeGrafter"/>
</dbReference>
<keyword evidence="5 13" id="KW-0645">Protease</keyword>
<comment type="subcellular location">
    <subcellularLocation>
        <location evidence="1 13">Cytoplasm</location>
    </subcellularLocation>
</comment>
<evidence type="ECO:0000259" key="15">
    <source>
        <dbReference type="Pfam" id="PF03416"/>
    </source>
</evidence>
<dbReference type="Proteomes" id="UP001255856">
    <property type="component" value="Unassembled WGS sequence"/>
</dbReference>
<evidence type="ECO:0000256" key="2">
    <source>
        <dbReference type="ARBA" id="ARBA00010958"/>
    </source>
</evidence>
<evidence type="ECO:0000256" key="4">
    <source>
        <dbReference type="ARBA" id="ARBA00022490"/>
    </source>
</evidence>
<dbReference type="InterPro" id="IPR038765">
    <property type="entry name" value="Papain-like_cys_pep_sf"/>
</dbReference>
<dbReference type="InterPro" id="IPR046792">
    <property type="entry name" value="Peptidase_C54_cat"/>
</dbReference>
<evidence type="ECO:0000313" key="16">
    <source>
        <dbReference type="EMBL" id="KAK2080741.1"/>
    </source>
</evidence>
<dbReference type="GO" id="GO:0019786">
    <property type="term" value="F:protein-phosphatidylethanolamide deconjugating activity"/>
    <property type="evidence" value="ECO:0007669"/>
    <property type="project" value="InterPro"/>
</dbReference>
<evidence type="ECO:0000256" key="13">
    <source>
        <dbReference type="RuleBase" id="RU363115"/>
    </source>
</evidence>
<evidence type="ECO:0000256" key="14">
    <source>
        <dbReference type="SAM" id="MobiDB-lite"/>
    </source>
</evidence>
<evidence type="ECO:0000256" key="8">
    <source>
        <dbReference type="ARBA" id="ARBA00022927"/>
    </source>
</evidence>
<dbReference type="EC" id="3.4.22.-" evidence="13"/>
<evidence type="ECO:0000256" key="1">
    <source>
        <dbReference type="ARBA" id="ARBA00004496"/>
    </source>
</evidence>
<keyword evidence="9 13" id="KW-0072">Autophagy</keyword>
<evidence type="ECO:0000256" key="5">
    <source>
        <dbReference type="ARBA" id="ARBA00022670"/>
    </source>
</evidence>
<dbReference type="AlphaFoldDB" id="A0AAD9IN39"/>
<dbReference type="GO" id="GO:0004197">
    <property type="term" value="F:cysteine-type endopeptidase activity"/>
    <property type="evidence" value="ECO:0007669"/>
    <property type="project" value="TreeGrafter"/>
</dbReference>
<dbReference type="GO" id="GO:0035973">
    <property type="term" value="P:aggrephagy"/>
    <property type="evidence" value="ECO:0007669"/>
    <property type="project" value="TreeGrafter"/>
</dbReference>
<dbReference type="GO" id="GO:0000423">
    <property type="term" value="P:mitophagy"/>
    <property type="evidence" value="ECO:0007669"/>
    <property type="project" value="TreeGrafter"/>
</dbReference>
<keyword evidence="7" id="KW-0788">Thiol protease</keyword>
<dbReference type="SUPFAM" id="SSF54001">
    <property type="entry name" value="Cysteine proteinases"/>
    <property type="match status" value="1"/>
</dbReference>
<evidence type="ECO:0000256" key="11">
    <source>
        <dbReference type="ARBA" id="ARBA00038724"/>
    </source>
</evidence>
<reference evidence="16" key="1">
    <citation type="submission" date="2021-01" db="EMBL/GenBank/DDBJ databases">
        <authorList>
            <person name="Eckstrom K.M.E."/>
        </authorList>
    </citation>
    <scope>NUCLEOTIDE SEQUENCE</scope>
    <source>
        <strain evidence="16">UVCC 0001</strain>
    </source>
</reference>
<evidence type="ECO:0000256" key="12">
    <source>
        <dbReference type="ARBA" id="ARBA00045891"/>
    </source>
</evidence>
<feature type="region of interest" description="Disordered" evidence="14">
    <location>
        <begin position="383"/>
        <end position="403"/>
    </location>
</feature>
<dbReference type="EMBL" id="JASFZW010000001">
    <property type="protein sequence ID" value="KAK2080741.1"/>
    <property type="molecule type" value="Genomic_DNA"/>
</dbReference>
<protein>
    <recommendedName>
        <fullName evidence="13">Cysteine protease</fullName>
        <ecNumber evidence="13">3.4.22.-</ecNumber>
    </recommendedName>
</protein>
<evidence type="ECO:0000256" key="10">
    <source>
        <dbReference type="ARBA" id="ARBA00029362"/>
    </source>
</evidence>
<proteinExistence type="inferred from homology"/>
<feature type="domain" description="Peptidase C54 catalytic" evidence="15">
    <location>
        <begin position="76"/>
        <end position="343"/>
    </location>
</feature>
<sequence>MAEQDALSTYDHIRLTLSSSYYSVRRALRLNLLRDLLTQSALATDAPIWVMGREFALSGQGSPEGQEAVLRDMICCFQSVLWMTYRTSFTPIVVGESQLRTDAGWGCTLRSGQMAVGEALKRCVLGANWRWPEDGAQAAAQEGELGRVLEPFFDSEAACFSIHALCRRGRRFGVQAGRWQGPWATAKALEQACQAHAGVLEDAQLHIKVLDEPGGGVPQFYPGRYLNLYDDGPCRLILLIPLVLGLNELNPKYIPRLQDALKLRQSIGIIGGRPGSSFYFVGFQENHLLYLDPHEVQEAATSAEAVKSFCGTRLRTLPFADMDPSLALGFLAEDREDYLDLCDALRDLQVAAEGVPLVCISNAPIPEPGCDADFPEHMGVWSGTDSASIANDSDDDATGHSGALISPCGSAPSDVVVPTMTPQMSRNLTSARSGWEVV</sequence>
<dbReference type="PANTHER" id="PTHR22624">
    <property type="entry name" value="CYSTEINE PROTEASE ATG4"/>
    <property type="match status" value="1"/>
</dbReference>
<comment type="subunit">
    <text evidence="11">Interacts with ATG8.</text>
</comment>
<organism evidence="16 17">
    <name type="scientific">Prototheca wickerhamii</name>
    <dbReference type="NCBI Taxonomy" id="3111"/>
    <lineage>
        <taxon>Eukaryota</taxon>
        <taxon>Viridiplantae</taxon>
        <taxon>Chlorophyta</taxon>
        <taxon>core chlorophytes</taxon>
        <taxon>Trebouxiophyceae</taxon>
        <taxon>Chlorellales</taxon>
        <taxon>Chlorellaceae</taxon>
        <taxon>Prototheca</taxon>
    </lineage>
</organism>
<name>A0AAD9IN39_PROWI</name>
<gene>
    <name evidence="16" type="ORF">QBZ16_000595</name>
</gene>